<sequence length="144" mass="16627">MHIRTGEPVDNEDGRLEYRGDNWRALWPGSGKPGLWMSAMSRLAAVYRLFTTDEEIHELTGERSVVKTKDAELELVIPPVFVRCNKVLDAGEQKEGERERERGRRGNNREVMSWHPDMWGHVGLPLTQRLRRIKLGSKPPKDLK</sequence>
<accession>A0A0N7KGY2</accession>
<proteinExistence type="predicted"/>
<dbReference type="Proteomes" id="UP000059680">
    <property type="component" value="Chromosome 3"/>
</dbReference>
<dbReference type="InParanoid" id="A0A0N7KGY2"/>
<organism evidence="1 2">
    <name type="scientific">Oryza sativa subsp. japonica</name>
    <name type="common">Rice</name>
    <dbReference type="NCBI Taxonomy" id="39947"/>
    <lineage>
        <taxon>Eukaryota</taxon>
        <taxon>Viridiplantae</taxon>
        <taxon>Streptophyta</taxon>
        <taxon>Embryophyta</taxon>
        <taxon>Tracheophyta</taxon>
        <taxon>Spermatophyta</taxon>
        <taxon>Magnoliopsida</taxon>
        <taxon>Liliopsida</taxon>
        <taxon>Poales</taxon>
        <taxon>Poaceae</taxon>
        <taxon>BOP clade</taxon>
        <taxon>Oryzoideae</taxon>
        <taxon>Oryzeae</taxon>
        <taxon>Oryzinae</taxon>
        <taxon>Oryza</taxon>
        <taxon>Oryza sativa</taxon>
    </lineage>
</organism>
<name>A0A0N7KGY2_ORYSJ</name>
<dbReference type="PaxDb" id="39947-A0A0N7KGY2"/>
<evidence type="ECO:0000313" key="1">
    <source>
        <dbReference type="EMBL" id="BAS83289.1"/>
    </source>
</evidence>
<dbReference type="Gramene" id="Os03t0251425-00">
    <property type="protein sequence ID" value="Os03t0251425-00"/>
    <property type="gene ID" value="Os03g0251425"/>
</dbReference>
<evidence type="ECO:0000313" key="2">
    <source>
        <dbReference type="Proteomes" id="UP000059680"/>
    </source>
</evidence>
<dbReference type="PANTHER" id="PTHR37391:SF12">
    <property type="entry name" value="OS02G0828500 PROTEIN"/>
    <property type="match status" value="1"/>
</dbReference>
<reference evidence="1 2" key="3">
    <citation type="journal article" date="2013" name="Rice">
        <title>Improvement of the Oryza sativa Nipponbare reference genome using next generation sequence and optical map data.</title>
        <authorList>
            <person name="Kawahara Y."/>
            <person name="de la Bastide M."/>
            <person name="Hamilton J.P."/>
            <person name="Kanamori H."/>
            <person name="McCombie W.R."/>
            <person name="Ouyang S."/>
            <person name="Schwartz D.C."/>
            <person name="Tanaka T."/>
            <person name="Wu J."/>
            <person name="Zhou S."/>
            <person name="Childs K.L."/>
            <person name="Davidson R.M."/>
            <person name="Lin H."/>
            <person name="Quesada-Ocampo L."/>
            <person name="Vaillancourt B."/>
            <person name="Sakai H."/>
            <person name="Lee S.S."/>
            <person name="Kim J."/>
            <person name="Numa H."/>
            <person name="Itoh T."/>
            <person name="Buell C.R."/>
            <person name="Matsumoto T."/>
        </authorList>
    </citation>
    <scope>NUCLEOTIDE SEQUENCE [LARGE SCALE GENOMIC DNA]</scope>
    <source>
        <strain evidence="2">cv. Nipponbare</strain>
    </source>
</reference>
<dbReference type="PANTHER" id="PTHR37391">
    <property type="entry name" value="E3 UBIQUITIN-PROTEIN LIGASE"/>
    <property type="match status" value="1"/>
</dbReference>
<reference evidence="1 2" key="2">
    <citation type="journal article" date="2013" name="Plant Cell Physiol.">
        <title>Rice Annotation Project Database (RAP-DB): an integrative and interactive database for rice genomics.</title>
        <authorList>
            <person name="Sakai H."/>
            <person name="Lee S.S."/>
            <person name="Tanaka T."/>
            <person name="Numa H."/>
            <person name="Kim J."/>
            <person name="Kawahara Y."/>
            <person name="Wakimoto H."/>
            <person name="Yang C.C."/>
            <person name="Iwamoto M."/>
            <person name="Abe T."/>
            <person name="Yamada Y."/>
            <person name="Muto A."/>
            <person name="Inokuchi H."/>
            <person name="Ikemura T."/>
            <person name="Matsumoto T."/>
            <person name="Sasaki T."/>
            <person name="Itoh T."/>
        </authorList>
    </citation>
    <scope>NUCLEOTIDE SEQUENCE [LARGE SCALE GENOMIC DNA]</scope>
    <source>
        <strain evidence="2">cv. Nipponbare</strain>
    </source>
</reference>
<dbReference type="EMBL" id="AP014959">
    <property type="protein sequence ID" value="BAS83289.1"/>
    <property type="molecule type" value="Genomic_DNA"/>
</dbReference>
<protein>
    <submittedName>
        <fullName evidence="1">Os03g0251425 protein</fullName>
    </submittedName>
</protein>
<keyword evidence="2" id="KW-1185">Reference proteome</keyword>
<gene>
    <name evidence="1" type="ordered locus">Os03g0251425</name>
    <name evidence="1" type="ORF">OSNPB_030251425</name>
</gene>
<reference evidence="2" key="1">
    <citation type="journal article" date="2005" name="Nature">
        <title>The map-based sequence of the rice genome.</title>
        <authorList>
            <consortium name="International rice genome sequencing project (IRGSP)"/>
            <person name="Matsumoto T."/>
            <person name="Wu J."/>
            <person name="Kanamori H."/>
            <person name="Katayose Y."/>
            <person name="Fujisawa M."/>
            <person name="Namiki N."/>
            <person name="Mizuno H."/>
            <person name="Yamamoto K."/>
            <person name="Antonio B.A."/>
            <person name="Baba T."/>
            <person name="Sakata K."/>
            <person name="Nagamura Y."/>
            <person name="Aoki H."/>
            <person name="Arikawa K."/>
            <person name="Arita K."/>
            <person name="Bito T."/>
            <person name="Chiden Y."/>
            <person name="Fujitsuka N."/>
            <person name="Fukunaka R."/>
            <person name="Hamada M."/>
            <person name="Harada C."/>
            <person name="Hayashi A."/>
            <person name="Hijishita S."/>
            <person name="Honda M."/>
            <person name="Hosokawa S."/>
            <person name="Ichikawa Y."/>
            <person name="Idonuma A."/>
            <person name="Iijima M."/>
            <person name="Ikeda M."/>
            <person name="Ikeno M."/>
            <person name="Ito K."/>
            <person name="Ito S."/>
            <person name="Ito T."/>
            <person name="Ito Y."/>
            <person name="Ito Y."/>
            <person name="Iwabuchi A."/>
            <person name="Kamiya K."/>
            <person name="Karasawa W."/>
            <person name="Kurita K."/>
            <person name="Katagiri S."/>
            <person name="Kikuta A."/>
            <person name="Kobayashi H."/>
            <person name="Kobayashi N."/>
            <person name="Machita K."/>
            <person name="Maehara T."/>
            <person name="Masukawa M."/>
            <person name="Mizubayashi T."/>
            <person name="Mukai Y."/>
            <person name="Nagasaki H."/>
            <person name="Nagata Y."/>
            <person name="Naito S."/>
            <person name="Nakashima M."/>
            <person name="Nakama Y."/>
            <person name="Nakamichi Y."/>
            <person name="Nakamura M."/>
            <person name="Meguro A."/>
            <person name="Negishi M."/>
            <person name="Ohta I."/>
            <person name="Ohta T."/>
            <person name="Okamoto M."/>
            <person name="Ono N."/>
            <person name="Saji S."/>
            <person name="Sakaguchi M."/>
            <person name="Sakai K."/>
            <person name="Shibata M."/>
            <person name="Shimokawa T."/>
            <person name="Song J."/>
            <person name="Takazaki Y."/>
            <person name="Terasawa K."/>
            <person name="Tsugane M."/>
            <person name="Tsuji K."/>
            <person name="Ueda S."/>
            <person name="Waki K."/>
            <person name="Yamagata H."/>
            <person name="Yamamoto M."/>
            <person name="Yamamoto S."/>
            <person name="Yamane H."/>
            <person name="Yoshiki S."/>
            <person name="Yoshihara R."/>
            <person name="Yukawa K."/>
            <person name="Zhong H."/>
            <person name="Yano M."/>
            <person name="Yuan Q."/>
            <person name="Ouyang S."/>
            <person name="Liu J."/>
            <person name="Jones K.M."/>
            <person name="Gansberger K."/>
            <person name="Moffat K."/>
            <person name="Hill J."/>
            <person name="Bera J."/>
            <person name="Fadrosh D."/>
            <person name="Jin S."/>
            <person name="Johri S."/>
            <person name="Kim M."/>
            <person name="Overton L."/>
            <person name="Reardon M."/>
            <person name="Tsitrin T."/>
            <person name="Vuong H."/>
            <person name="Weaver B."/>
            <person name="Ciecko A."/>
            <person name="Tallon L."/>
            <person name="Jackson J."/>
            <person name="Pai G."/>
            <person name="Aken S.V."/>
            <person name="Utterback T."/>
            <person name="Reidmuller S."/>
            <person name="Feldblyum T."/>
            <person name="Hsiao J."/>
            <person name="Zismann V."/>
            <person name="Iobst S."/>
            <person name="de Vazeille A.R."/>
            <person name="Buell C.R."/>
            <person name="Ying K."/>
            <person name="Li Y."/>
            <person name="Lu T."/>
            <person name="Huang Y."/>
            <person name="Zhao Q."/>
            <person name="Feng Q."/>
            <person name="Zhang L."/>
            <person name="Zhu J."/>
            <person name="Weng Q."/>
            <person name="Mu J."/>
            <person name="Lu Y."/>
            <person name="Fan D."/>
            <person name="Liu Y."/>
            <person name="Guan J."/>
            <person name="Zhang Y."/>
            <person name="Yu S."/>
            <person name="Liu X."/>
            <person name="Zhang Y."/>
            <person name="Hong G."/>
            <person name="Han B."/>
            <person name="Choisne N."/>
            <person name="Demange N."/>
            <person name="Orjeda G."/>
            <person name="Samain S."/>
            <person name="Cattolico L."/>
            <person name="Pelletier E."/>
            <person name="Couloux A."/>
            <person name="Segurens B."/>
            <person name="Wincker P."/>
            <person name="D'Hont A."/>
            <person name="Scarpelli C."/>
            <person name="Weissenbach J."/>
            <person name="Salanoubat M."/>
            <person name="Quetier F."/>
            <person name="Yu Y."/>
            <person name="Kim H.R."/>
            <person name="Rambo T."/>
            <person name="Currie J."/>
            <person name="Collura K."/>
            <person name="Luo M."/>
            <person name="Yang T."/>
            <person name="Ammiraju J.S.S."/>
            <person name="Engler F."/>
            <person name="Soderlund C."/>
            <person name="Wing R.A."/>
            <person name="Palmer L.E."/>
            <person name="de la Bastide M."/>
            <person name="Spiegel L."/>
            <person name="Nascimento L."/>
            <person name="Zutavern T."/>
            <person name="O'Shaughnessy A."/>
            <person name="Dike S."/>
            <person name="Dedhia N."/>
            <person name="Preston R."/>
            <person name="Balija V."/>
            <person name="McCombie W.R."/>
            <person name="Chow T."/>
            <person name="Chen H."/>
            <person name="Chung M."/>
            <person name="Chen C."/>
            <person name="Shaw J."/>
            <person name="Wu H."/>
            <person name="Hsiao K."/>
            <person name="Chao Y."/>
            <person name="Chu M."/>
            <person name="Cheng C."/>
            <person name="Hour A."/>
            <person name="Lee P."/>
            <person name="Lin S."/>
            <person name="Lin Y."/>
            <person name="Liou J."/>
            <person name="Liu S."/>
            <person name="Hsing Y."/>
            <person name="Raghuvanshi S."/>
            <person name="Mohanty A."/>
            <person name="Bharti A.K."/>
            <person name="Gaur A."/>
            <person name="Gupta V."/>
            <person name="Kumar D."/>
            <person name="Ravi V."/>
            <person name="Vij S."/>
            <person name="Kapur A."/>
            <person name="Khurana P."/>
            <person name="Khurana P."/>
            <person name="Khurana J.P."/>
            <person name="Tyagi A.K."/>
            <person name="Gaikwad K."/>
            <person name="Singh A."/>
            <person name="Dalal V."/>
            <person name="Srivastava S."/>
            <person name="Dixit A."/>
            <person name="Pal A.K."/>
            <person name="Ghazi I.A."/>
            <person name="Yadav M."/>
            <person name="Pandit A."/>
            <person name="Bhargava A."/>
            <person name="Sureshbabu K."/>
            <person name="Batra K."/>
            <person name="Sharma T.R."/>
            <person name="Mohapatra T."/>
            <person name="Singh N.K."/>
            <person name="Messing J."/>
            <person name="Nelson A.B."/>
            <person name="Fuks G."/>
            <person name="Kavchok S."/>
            <person name="Keizer G."/>
            <person name="Linton E."/>
            <person name="Llaca V."/>
            <person name="Song R."/>
            <person name="Tanyolac B."/>
            <person name="Young S."/>
            <person name="Ho-Il K."/>
            <person name="Hahn J.H."/>
            <person name="Sangsakoo G."/>
            <person name="Vanavichit A."/>
            <person name="de Mattos Luiz.A.T."/>
            <person name="Zimmer P.D."/>
            <person name="Malone G."/>
            <person name="Dellagostin O."/>
            <person name="de Oliveira A.C."/>
            <person name="Bevan M."/>
            <person name="Bancroft I."/>
            <person name="Minx P."/>
            <person name="Cordum H."/>
            <person name="Wilson R."/>
            <person name="Cheng Z."/>
            <person name="Jin W."/>
            <person name="Jiang J."/>
            <person name="Leong S.A."/>
            <person name="Iwama H."/>
            <person name="Gojobori T."/>
            <person name="Itoh T."/>
            <person name="Niimura Y."/>
            <person name="Fujii Y."/>
            <person name="Habara T."/>
            <person name="Sakai H."/>
            <person name="Sato Y."/>
            <person name="Wilson G."/>
            <person name="Kumar K."/>
            <person name="McCouch S."/>
            <person name="Juretic N."/>
            <person name="Hoen D."/>
            <person name="Wright S."/>
            <person name="Bruskiewich R."/>
            <person name="Bureau T."/>
            <person name="Miyao A."/>
            <person name="Hirochika H."/>
            <person name="Nishikawa T."/>
            <person name="Kadowaki K."/>
            <person name="Sugiura M."/>
            <person name="Burr B."/>
            <person name="Sasaki T."/>
        </authorList>
    </citation>
    <scope>NUCLEOTIDE SEQUENCE [LARGE SCALE GENOMIC DNA]</scope>
    <source>
        <strain evidence="2">cv. Nipponbare</strain>
    </source>
</reference>
<dbReference type="AlphaFoldDB" id="A0A0N7KGY2"/>